<dbReference type="EMBL" id="BAAAYN010000075">
    <property type="protein sequence ID" value="GAA3398054.1"/>
    <property type="molecule type" value="Genomic_DNA"/>
</dbReference>
<evidence type="ECO:0000259" key="2">
    <source>
        <dbReference type="Pfam" id="PF13810"/>
    </source>
</evidence>
<accession>A0ABP6TB84</accession>
<reference evidence="4" key="1">
    <citation type="journal article" date="2019" name="Int. J. Syst. Evol. Microbiol.">
        <title>The Global Catalogue of Microorganisms (GCM) 10K type strain sequencing project: providing services to taxonomists for standard genome sequencing and annotation.</title>
        <authorList>
            <consortium name="The Broad Institute Genomics Platform"/>
            <consortium name="The Broad Institute Genome Sequencing Center for Infectious Disease"/>
            <person name="Wu L."/>
            <person name="Ma J."/>
        </authorList>
    </citation>
    <scope>NUCLEOTIDE SEQUENCE [LARGE SCALE GENOMIC DNA]</scope>
    <source>
        <strain evidence="4">JCM 9458</strain>
    </source>
</reference>
<dbReference type="InterPro" id="IPR025442">
    <property type="entry name" value="DUF4185"/>
</dbReference>
<organism evidence="3 4">
    <name type="scientific">Cryptosporangium minutisporangium</name>
    <dbReference type="NCBI Taxonomy" id="113569"/>
    <lineage>
        <taxon>Bacteria</taxon>
        <taxon>Bacillati</taxon>
        <taxon>Actinomycetota</taxon>
        <taxon>Actinomycetes</taxon>
        <taxon>Cryptosporangiales</taxon>
        <taxon>Cryptosporangiaceae</taxon>
        <taxon>Cryptosporangium</taxon>
    </lineage>
</organism>
<name>A0ABP6TB84_9ACTN</name>
<keyword evidence="1" id="KW-1133">Transmembrane helix</keyword>
<evidence type="ECO:0000313" key="3">
    <source>
        <dbReference type="EMBL" id="GAA3398054.1"/>
    </source>
</evidence>
<keyword evidence="1" id="KW-0472">Membrane</keyword>
<gene>
    <name evidence="3" type="ORF">GCM10020369_80360</name>
</gene>
<evidence type="ECO:0000256" key="1">
    <source>
        <dbReference type="SAM" id="Phobius"/>
    </source>
</evidence>
<feature type="transmembrane region" description="Helical" evidence="1">
    <location>
        <begin position="21"/>
        <end position="44"/>
    </location>
</feature>
<keyword evidence="1" id="KW-0812">Transmembrane</keyword>
<dbReference type="Pfam" id="PF13810">
    <property type="entry name" value="DUF4185"/>
    <property type="match status" value="1"/>
</dbReference>
<feature type="domain" description="DUF4185" evidence="2">
    <location>
        <begin position="280"/>
        <end position="397"/>
    </location>
</feature>
<sequence>MVALRRRAPERPLPVDDGPDRGTLIVALVVVALVAVAALAGIAAGHRDPEPAGDLRNEVPTIPAFRATELGAVREHGRVAARDNGQSTRYGDRSVWVFGDTVLRSPEGFLNNSGASTADLRAANGISLPSTDVFGSDAKAVPALISQTPPETAFQLKHAESTGCTPATDVYCGAAFAYWPGPVIADPRRGRVLVFYVKLCRSGAEGTPCSGPYGRPLGTGIAAVDMRTHRVTRLTAARVEPVTSVEGTDPTMFFPPGDSYNTAALVVGGEAWVYGDCGVGCHLARVPLDRITDRSRWTFYTGRDDSGAARWSSDASRAADTVIAGAAGNTVFYVPALRGWLNVYLPYGDNVLRAQVGGSPYGPWSKEIRLLKTRGKGINYAGFGHPEFAEENGRVQYLTYFQADTGAQRLVKVRFD</sequence>
<dbReference type="Proteomes" id="UP001501676">
    <property type="component" value="Unassembled WGS sequence"/>
</dbReference>
<dbReference type="RefSeq" id="WP_345733583.1">
    <property type="nucleotide sequence ID" value="NZ_BAAAYN010000075.1"/>
</dbReference>
<keyword evidence="4" id="KW-1185">Reference proteome</keyword>
<protein>
    <recommendedName>
        <fullName evidence="2">DUF4185 domain-containing protein</fullName>
    </recommendedName>
</protein>
<evidence type="ECO:0000313" key="4">
    <source>
        <dbReference type="Proteomes" id="UP001501676"/>
    </source>
</evidence>
<proteinExistence type="predicted"/>
<comment type="caution">
    <text evidence="3">The sequence shown here is derived from an EMBL/GenBank/DDBJ whole genome shotgun (WGS) entry which is preliminary data.</text>
</comment>